<evidence type="ECO:0000313" key="2">
    <source>
        <dbReference type="Proteomes" id="UP001374803"/>
    </source>
</evidence>
<keyword evidence="2" id="KW-1185">Reference proteome</keyword>
<reference evidence="1" key="1">
    <citation type="submission" date="2021-12" db="EMBL/GenBank/DDBJ databases">
        <title>Discovery of the Pendulisporaceae a myxobacterial family with distinct sporulation behavior and unique specialized metabolism.</title>
        <authorList>
            <person name="Garcia R."/>
            <person name="Popoff A."/>
            <person name="Bader C.D."/>
            <person name="Loehr J."/>
            <person name="Walesch S."/>
            <person name="Walt C."/>
            <person name="Boldt J."/>
            <person name="Bunk B."/>
            <person name="Haeckl F.J.F.P.J."/>
            <person name="Gunesch A.P."/>
            <person name="Birkelbach J."/>
            <person name="Nuebel U."/>
            <person name="Pietschmann T."/>
            <person name="Bach T."/>
            <person name="Mueller R."/>
        </authorList>
    </citation>
    <scope>NUCLEOTIDE SEQUENCE</scope>
    <source>
        <strain evidence="1">MSr11367</strain>
    </source>
</reference>
<sequence length="77" mass="9004">MKGPKVPTFKEMLKNFQISEEDKKKLSPEDLAVLEEAIARMKNDETEPVEVRDLDRYDARGMHRVGDEYPPNWGKKK</sequence>
<dbReference type="RefSeq" id="WP_394830825.1">
    <property type="nucleotide sequence ID" value="NZ_CP089929.1"/>
</dbReference>
<organism evidence="1 2">
    <name type="scientific">Pendulispora rubella</name>
    <dbReference type="NCBI Taxonomy" id="2741070"/>
    <lineage>
        <taxon>Bacteria</taxon>
        <taxon>Pseudomonadati</taxon>
        <taxon>Myxococcota</taxon>
        <taxon>Myxococcia</taxon>
        <taxon>Myxococcales</taxon>
        <taxon>Sorangiineae</taxon>
        <taxon>Pendulisporaceae</taxon>
        <taxon>Pendulispora</taxon>
    </lineage>
</organism>
<accession>A0ABZ2KW68</accession>
<proteinExistence type="predicted"/>
<name>A0ABZ2KW68_9BACT</name>
<dbReference type="EMBL" id="CP089983">
    <property type="protein sequence ID" value="WXB01215.1"/>
    <property type="molecule type" value="Genomic_DNA"/>
</dbReference>
<gene>
    <name evidence="1" type="ORF">LVJ94_30380</name>
</gene>
<evidence type="ECO:0000313" key="1">
    <source>
        <dbReference type="EMBL" id="WXB01215.1"/>
    </source>
</evidence>
<protein>
    <submittedName>
        <fullName evidence="1">Uncharacterized protein</fullName>
    </submittedName>
</protein>
<dbReference type="Proteomes" id="UP001374803">
    <property type="component" value="Chromosome"/>
</dbReference>